<dbReference type="Proteomes" id="UP000095746">
    <property type="component" value="Unassembled WGS sequence"/>
</dbReference>
<name>A0A174WI60_FLAPL</name>
<protein>
    <submittedName>
        <fullName evidence="1">Uncharacterized protein</fullName>
    </submittedName>
</protein>
<gene>
    <name evidence="1" type="ORF">ERS852411_00208</name>
</gene>
<organism evidence="1 2">
    <name type="scientific">Flavonifractor plautii</name>
    <name type="common">Fusobacterium plautii</name>
    <dbReference type="NCBI Taxonomy" id="292800"/>
    <lineage>
        <taxon>Bacteria</taxon>
        <taxon>Bacillati</taxon>
        <taxon>Bacillota</taxon>
        <taxon>Clostridia</taxon>
        <taxon>Eubacteriales</taxon>
        <taxon>Oscillospiraceae</taxon>
        <taxon>Flavonifractor</taxon>
    </lineage>
</organism>
<evidence type="ECO:0000313" key="2">
    <source>
        <dbReference type="Proteomes" id="UP000095746"/>
    </source>
</evidence>
<accession>A0A174WI60</accession>
<dbReference type="AlphaFoldDB" id="A0A174WI60"/>
<proteinExistence type="predicted"/>
<reference evidence="1 2" key="1">
    <citation type="submission" date="2015-09" db="EMBL/GenBank/DDBJ databases">
        <authorList>
            <consortium name="Pathogen Informatics"/>
        </authorList>
    </citation>
    <scope>NUCLEOTIDE SEQUENCE [LARGE SCALE GENOMIC DNA]</scope>
    <source>
        <strain evidence="1 2">2789STDY5608854</strain>
    </source>
</reference>
<sequence length="31" mass="3428">MMFQKGWNPWPLMIGIAAGLTAILLYSGLYA</sequence>
<evidence type="ECO:0000313" key="1">
    <source>
        <dbReference type="EMBL" id="CUN62173.1"/>
    </source>
</evidence>
<dbReference type="EMBL" id="CYZT01000005">
    <property type="protein sequence ID" value="CUN62173.1"/>
    <property type="molecule type" value="Genomic_DNA"/>
</dbReference>